<dbReference type="EMBL" id="CAEMXZ010000207">
    <property type="protein sequence ID" value="CAB4324737.1"/>
    <property type="molecule type" value="Genomic_DNA"/>
</dbReference>
<organism evidence="2">
    <name type="scientific">freshwater metagenome</name>
    <dbReference type="NCBI Taxonomy" id="449393"/>
    <lineage>
        <taxon>unclassified sequences</taxon>
        <taxon>metagenomes</taxon>
        <taxon>ecological metagenomes</taxon>
    </lineage>
</organism>
<keyword evidence="1" id="KW-1133">Transmembrane helix</keyword>
<reference evidence="2" key="1">
    <citation type="submission" date="2020-05" db="EMBL/GenBank/DDBJ databases">
        <authorList>
            <person name="Chiriac C."/>
            <person name="Salcher M."/>
            <person name="Ghai R."/>
            <person name="Kavagutti S V."/>
        </authorList>
    </citation>
    <scope>NUCLEOTIDE SEQUENCE</scope>
</reference>
<protein>
    <submittedName>
        <fullName evidence="2">Unannotated protein</fullName>
    </submittedName>
</protein>
<sequence>MFLGDDLLPSLVLAIGGALAVGTTLAMVRPPRNPESGDLTRPPKSRSLLMIALGTVAAVWGLASLIG</sequence>
<evidence type="ECO:0000256" key="1">
    <source>
        <dbReference type="SAM" id="Phobius"/>
    </source>
</evidence>
<keyword evidence="1" id="KW-0472">Membrane</keyword>
<name>A0A6J5YJL1_9ZZZZ</name>
<keyword evidence="1" id="KW-0812">Transmembrane</keyword>
<proteinExistence type="predicted"/>
<evidence type="ECO:0000313" key="2">
    <source>
        <dbReference type="EMBL" id="CAB4324737.1"/>
    </source>
</evidence>
<dbReference type="AlphaFoldDB" id="A0A6J5YJL1"/>
<accession>A0A6J5YJL1</accession>
<feature type="transmembrane region" description="Helical" evidence="1">
    <location>
        <begin position="48"/>
        <end position="66"/>
    </location>
</feature>
<gene>
    <name evidence="2" type="ORF">UFOPK1392_02513</name>
</gene>
<feature type="transmembrane region" description="Helical" evidence="1">
    <location>
        <begin position="6"/>
        <end position="28"/>
    </location>
</feature>